<protein>
    <submittedName>
        <fullName evidence="2">Uncharacterized protein</fullName>
    </submittedName>
</protein>
<comment type="caution">
    <text evidence="2">The sequence shown here is derived from an EMBL/GenBank/DDBJ whole genome shotgun (WGS) entry which is preliminary data.</text>
</comment>
<keyword evidence="1" id="KW-0732">Signal</keyword>
<dbReference type="InterPro" id="IPR036908">
    <property type="entry name" value="RlpA-like_sf"/>
</dbReference>
<dbReference type="EMBL" id="ML978122">
    <property type="protein sequence ID" value="KAF2103171.1"/>
    <property type="molecule type" value="Genomic_DNA"/>
</dbReference>
<evidence type="ECO:0000313" key="3">
    <source>
        <dbReference type="Proteomes" id="UP000799772"/>
    </source>
</evidence>
<keyword evidence="3" id="KW-1185">Reference proteome</keyword>
<dbReference type="Proteomes" id="UP000799772">
    <property type="component" value="Unassembled WGS sequence"/>
</dbReference>
<dbReference type="CDD" id="cd22191">
    <property type="entry name" value="DPBB_RlpA_EXP_N-like"/>
    <property type="match status" value="1"/>
</dbReference>
<dbReference type="OrthoDB" id="406505at2759"/>
<sequence length="145" mass="14693">MKITLSTISIATGVASLICHAEAAAFSGTGKASTLNGRQTACSTHDGVATFFCSGTSSTQTTACGNTFDPNSPGVAISTALISDSDQHQTLAPIIDLCATCDEGQFQLDLSPASFAALGGDADCNQGGQLNINWFLEDGSSASCF</sequence>
<dbReference type="SUPFAM" id="SSF50685">
    <property type="entry name" value="Barwin-like endoglucanases"/>
    <property type="match status" value="1"/>
</dbReference>
<evidence type="ECO:0000313" key="2">
    <source>
        <dbReference type="EMBL" id="KAF2103171.1"/>
    </source>
</evidence>
<feature type="chain" id="PRO_5040118729" evidence="1">
    <location>
        <begin position="24"/>
        <end position="145"/>
    </location>
</feature>
<evidence type="ECO:0000256" key="1">
    <source>
        <dbReference type="SAM" id="SignalP"/>
    </source>
</evidence>
<reference evidence="2" key="1">
    <citation type="journal article" date="2020" name="Stud. Mycol.">
        <title>101 Dothideomycetes genomes: a test case for predicting lifestyles and emergence of pathogens.</title>
        <authorList>
            <person name="Haridas S."/>
            <person name="Albert R."/>
            <person name="Binder M."/>
            <person name="Bloem J."/>
            <person name="Labutti K."/>
            <person name="Salamov A."/>
            <person name="Andreopoulos B."/>
            <person name="Baker S."/>
            <person name="Barry K."/>
            <person name="Bills G."/>
            <person name="Bluhm B."/>
            <person name="Cannon C."/>
            <person name="Castanera R."/>
            <person name="Culley D."/>
            <person name="Daum C."/>
            <person name="Ezra D."/>
            <person name="Gonzalez J."/>
            <person name="Henrissat B."/>
            <person name="Kuo A."/>
            <person name="Liang C."/>
            <person name="Lipzen A."/>
            <person name="Lutzoni F."/>
            <person name="Magnuson J."/>
            <person name="Mondo S."/>
            <person name="Nolan M."/>
            <person name="Ohm R."/>
            <person name="Pangilinan J."/>
            <person name="Park H.-J."/>
            <person name="Ramirez L."/>
            <person name="Alfaro M."/>
            <person name="Sun H."/>
            <person name="Tritt A."/>
            <person name="Yoshinaga Y."/>
            <person name="Zwiers L.-H."/>
            <person name="Turgeon B."/>
            <person name="Goodwin S."/>
            <person name="Spatafora J."/>
            <person name="Crous P."/>
            <person name="Grigoriev I."/>
        </authorList>
    </citation>
    <scope>NUCLEOTIDE SEQUENCE</scope>
    <source>
        <strain evidence="2">CBS 133067</strain>
    </source>
</reference>
<organism evidence="2 3">
    <name type="scientific">Rhizodiscina lignyota</name>
    <dbReference type="NCBI Taxonomy" id="1504668"/>
    <lineage>
        <taxon>Eukaryota</taxon>
        <taxon>Fungi</taxon>
        <taxon>Dikarya</taxon>
        <taxon>Ascomycota</taxon>
        <taxon>Pezizomycotina</taxon>
        <taxon>Dothideomycetes</taxon>
        <taxon>Pleosporomycetidae</taxon>
        <taxon>Aulographales</taxon>
        <taxon>Rhizodiscinaceae</taxon>
        <taxon>Rhizodiscina</taxon>
    </lineage>
</organism>
<name>A0A9P4IRY2_9PEZI</name>
<gene>
    <name evidence="2" type="ORF">NA57DRAFT_52701</name>
</gene>
<proteinExistence type="predicted"/>
<dbReference type="Gene3D" id="2.40.40.10">
    <property type="entry name" value="RlpA-like domain"/>
    <property type="match status" value="1"/>
</dbReference>
<accession>A0A9P4IRY2</accession>
<feature type="signal peptide" evidence="1">
    <location>
        <begin position="1"/>
        <end position="23"/>
    </location>
</feature>
<dbReference type="AlphaFoldDB" id="A0A9P4IRY2"/>